<name>G3Y8T9_ASPNA</name>
<evidence type="ECO:0000256" key="1">
    <source>
        <dbReference type="SAM" id="MobiDB-lite"/>
    </source>
</evidence>
<sequence>MTLMELDVRRRRWVHLSPVCGTISTSINHVQWSSNLNRHSQLLRCLQPNTTLVELVKGKGDTESGTDGLHIDPDAEPLKGKEPTRQAMEGSRHVVIKSEAGVFPAMLTPKKPIPRLGYHHRLNAIKELYDTILQSVVLFQPRYLVWHFWARFPMETCCSAV</sequence>
<accession>G3Y8T9</accession>
<feature type="region of interest" description="Disordered" evidence="1">
    <location>
        <begin position="60"/>
        <end position="89"/>
    </location>
</feature>
<organism evidence="2 3">
    <name type="scientific">Aspergillus niger (strain ATCC 1015 / CBS 113.46 / FGSC A1144 / LSHB Ac4 / NCTC 3858a / NRRL 328 / USDA 3528.7)</name>
    <dbReference type="NCBI Taxonomy" id="380704"/>
    <lineage>
        <taxon>Eukaryota</taxon>
        <taxon>Fungi</taxon>
        <taxon>Dikarya</taxon>
        <taxon>Ascomycota</taxon>
        <taxon>Pezizomycotina</taxon>
        <taxon>Eurotiomycetes</taxon>
        <taxon>Eurotiomycetidae</taxon>
        <taxon>Eurotiales</taxon>
        <taxon>Aspergillaceae</taxon>
        <taxon>Aspergillus</taxon>
        <taxon>Aspergillus subgen. Circumdati</taxon>
    </lineage>
</organism>
<gene>
    <name evidence="2" type="ORF">ASPNIDRAFT_44135</name>
</gene>
<dbReference type="VEuPathDB" id="FungiDB:ASPNIDRAFT2_44135"/>
<dbReference type="AlphaFoldDB" id="G3Y8T9"/>
<comment type="caution">
    <text evidence="2">The sequence shown here is derived from an EMBL/GenBank/DDBJ whole genome shotgun (WGS) entry which is preliminary data.</text>
</comment>
<proteinExistence type="predicted"/>
<evidence type="ECO:0000313" key="3">
    <source>
        <dbReference type="Proteomes" id="UP000009038"/>
    </source>
</evidence>
<reference evidence="2 3" key="1">
    <citation type="journal article" date="2011" name="Genome Res.">
        <title>Comparative genomics of citric-acid-producing Aspergillus niger ATCC 1015 versus enzyme-producing CBS 513.88.</title>
        <authorList>
            <person name="Andersen M.R."/>
            <person name="Salazar M.P."/>
            <person name="Schaap P.J."/>
            <person name="van de Vondervoort P.J."/>
            <person name="Culley D."/>
            <person name="Thykaer J."/>
            <person name="Frisvad J.C."/>
            <person name="Nielsen K.F."/>
            <person name="Albang R."/>
            <person name="Albermann K."/>
            <person name="Berka R.M."/>
            <person name="Braus G.H."/>
            <person name="Braus-Stromeyer S.A."/>
            <person name="Corrochano L.M."/>
            <person name="Dai Z."/>
            <person name="van Dijck P.W."/>
            <person name="Hofmann G."/>
            <person name="Lasure L.L."/>
            <person name="Magnuson J.K."/>
            <person name="Menke H."/>
            <person name="Meijer M."/>
            <person name="Meijer S.L."/>
            <person name="Nielsen J.B."/>
            <person name="Nielsen M.L."/>
            <person name="van Ooyen A.J."/>
            <person name="Pel H.J."/>
            <person name="Poulsen L."/>
            <person name="Samson R.A."/>
            <person name="Stam H."/>
            <person name="Tsang A."/>
            <person name="van den Brink J.M."/>
            <person name="Atkins A."/>
            <person name="Aerts A."/>
            <person name="Shapiro H."/>
            <person name="Pangilinan J."/>
            <person name="Salamov A."/>
            <person name="Lou Y."/>
            <person name="Lindquist E."/>
            <person name="Lucas S."/>
            <person name="Grimwood J."/>
            <person name="Grigoriev I.V."/>
            <person name="Kubicek C.P."/>
            <person name="Martinez D."/>
            <person name="van Peij N.N."/>
            <person name="Roubos J.A."/>
            <person name="Nielsen J."/>
            <person name="Baker S.E."/>
        </authorList>
    </citation>
    <scope>NUCLEOTIDE SEQUENCE [LARGE SCALE GENOMIC DNA]</scope>
    <source>
        <strain evidence="3">ATCC 1015 / CBS 113.46 / FGSC A1144 / LSHB Ac4 / NCTC 3858a / NRRL 328 / USDA 3528.7</strain>
    </source>
</reference>
<evidence type="ECO:0000313" key="2">
    <source>
        <dbReference type="EMBL" id="EHA20547.1"/>
    </source>
</evidence>
<dbReference type="Proteomes" id="UP000009038">
    <property type="component" value="Unassembled WGS sequence"/>
</dbReference>
<feature type="compositionally biased region" description="Basic and acidic residues" evidence="1">
    <location>
        <begin position="69"/>
        <end position="84"/>
    </location>
</feature>
<protein>
    <submittedName>
        <fullName evidence="2">Uncharacterized protein</fullName>
    </submittedName>
</protein>
<dbReference type="EMBL" id="ACJE01000016">
    <property type="protein sequence ID" value="EHA20547.1"/>
    <property type="molecule type" value="Genomic_DNA"/>
</dbReference>
<dbReference type="HOGENOM" id="CLU_1643314_0_0_1"/>